<dbReference type="Pfam" id="PF20209">
    <property type="entry name" value="DUF6570"/>
    <property type="match status" value="1"/>
</dbReference>
<dbReference type="AlphaFoldDB" id="A0A225VD30"/>
<evidence type="ECO:0000259" key="2">
    <source>
        <dbReference type="Pfam" id="PF20209"/>
    </source>
</evidence>
<keyword evidence="4" id="KW-1185">Reference proteome</keyword>
<feature type="domain" description="DUF6570" evidence="2">
    <location>
        <begin position="117"/>
        <end position="238"/>
    </location>
</feature>
<gene>
    <name evidence="3" type="ORF">PHMEG_00025314</name>
</gene>
<name>A0A225VD30_9STRA</name>
<feature type="region of interest" description="Disordered" evidence="1">
    <location>
        <begin position="1"/>
        <end position="64"/>
    </location>
</feature>
<organism evidence="3 4">
    <name type="scientific">Phytophthora megakarya</name>
    <dbReference type="NCBI Taxonomy" id="4795"/>
    <lineage>
        <taxon>Eukaryota</taxon>
        <taxon>Sar</taxon>
        <taxon>Stramenopiles</taxon>
        <taxon>Oomycota</taxon>
        <taxon>Peronosporomycetes</taxon>
        <taxon>Peronosporales</taxon>
        <taxon>Peronosporaceae</taxon>
        <taxon>Phytophthora</taxon>
    </lineage>
</organism>
<feature type="compositionally biased region" description="Basic and acidic residues" evidence="1">
    <location>
        <begin position="18"/>
        <end position="31"/>
    </location>
</feature>
<evidence type="ECO:0000313" key="4">
    <source>
        <dbReference type="Proteomes" id="UP000198211"/>
    </source>
</evidence>
<reference evidence="4" key="1">
    <citation type="submission" date="2017-03" db="EMBL/GenBank/DDBJ databases">
        <title>Phytopthora megakarya and P. palmivora, two closely related causual agents of cacao black pod achieved similar genome size and gene model numbers by different mechanisms.</title>
        <authorList>
            <person name="Ali S."/>
            <person name="Shao J."/>
            <person name="Larry D.J."/>
            <person name="Kronmiller B."/>
            <person name="Shen D."/>
            <person name="Strem M.D."/>
            <person name="Melnick R.L."/>
            <person name="Guiltinan M.J."/>
            <person name="Tyler B.M."/>
            <person name="Meinhardt L.W."/>
            <person name="Bailey B.A."/>
        </authorList>
    </citation>
    <scope>NUCLEOTIDE SEQUENCE [LARGE SCALE GENOMIC DNA]</scope>
    <source>
        <strain evidence="4">zdho120</strain>
    </source>
</reference>
<dbReference type="EMBL" id="NBNE01005777">
    <property type="protein sequence ID" value="OWZ03024.1"/>
    <property type="molecule type" value="Genomic_DNA"/>
</dbReference>
<evidence type="ECO:0000313" key="3">
    <source>
        <dbReference type="EMBL" id="OWZ03024.1"/>
    </source>
</evidence>
<dbReference type="Proteomes" id="UP000198211">
    <property type="component" value="Unassembled WGS sequence"/>
</dbReference>
<proteinExistence type="predicted"/>
<sequence>MRSSIEKQENLAAVGRYRSRESPEQKRERLQKARVYKKQKRGGEKVPLNYPKRLPKTNRCTDRAGTELKPISDDIKQQVLQRLRVSIGPENLDECTNDGRKLPKLQVCNECHEAIQKRKLPKFAIRNGFYMGCLDRDLTQSTIVERMMTQLVTVLALTRVMRGGAHRSIRLHCMAFDATPWAPSHITTNRLGVVMPGNFTSQPVEKIRSLHLVRRDIVQRLLQFYKAHNHFYADVEVSGRRPPAASVSESLFHVNNTSPGAEACVDQDQARVGAENGVAFEDEEELIERSVVFVKQSSDCSVVTEILTGSSECRFLVRNSSSFSRDSQGDIYAKMLPHLFPYGHGHPGENRSIAVSQEACI</sequence>
<evidence type="ECO:0000256" key="1">
    <source>
        <dbReference type="SAM" id="MobiDB-lite"/>
    </source>
</evidence>
<comment type="caution">
    <text evidence="3">The sequence shown here is derived from an EMBL/GenBank/DDBJ whole genome shotgun (WGS) entry which is preliminary data.</text>
</comment>
<dbReference type="InterPro" id="IPR046700">
    <property type="entry name" value="DUF6570"/>
</dbReference>
<accession>A0A225VD30</accession>
<dbReference type="OrthoDB" id="124644at2759"/>
<protein>
    <recommendedName>
        <fullName evidence="2">DUF6570 domain-containing protein</fullName>
    </recommendedName>
</protein>
<feature type="non-terminal residue" evidence="3">
    <location>
        <position position="361"/>
    </location>
</feature>